<evidence type="ECO:0000256" key="3">
    <source>
        <dbReference type="PIRSR" id="PIRSR613078-1"/>
    </source>
</evidence>
<dbReference type="GO" id="GO:0016791">
    <property type="term" value="F:phosphatase activity"/>
    <property type="evidence" value="ECO:0007669"/>
    <property type="project" value="TreeGrafter"/>
</dbReference>
<organism evidence="6 8">
    <name type="scientific">Mycolicibacterium mageritense</name>
    <name type="common">Mycobacterium mageritense</name>
    <dbReference type="NCBI Taxonomy" id="53462"/>
    <lineage>
        <taxon>Bacteria</taxon>
        <taxon>Bacillati</taxon>
        <taxon>Actinomycetota</taxon>
        <taxon>Actinomycetes</taxon>
        <taxon>Mycobacteriales</taxon>
        <taxon>Mycobacteriaceae</taxon>
        <taxon>Mycolicibacterium</taxon>
    </lineage>
</organism>
<dbReference type="InterPro" id="IPR001345">
    <property type="entry name" value="PG/BPGM_mutase_AS"/>
</dbReference>
<dbReference type="EMBL" id="AP022567">
    <property type="protein sequence ID" value="BBX33529.1"/>
    <property type="molecule type" value="Genomic_DNA"/>
</dbReference>
<feature type="binding site" evidence="4">
    <location>
        <position position="59"/>
    </location>
    <ligand>
        <name>substrate</name>
    </ligand>
</feature>
<reference evidence="6" key="3">
    <citation type="submission" date="2023-03" db="EMBL/GenBank/DDBJ databases">
        <title>Draft genome sequence of a Mycolicibacterium mageritense strain H4_3_1 isolated from a hybrid biological-inorganic system reactor.</title>
        <authorList>
            <person name="Feng X."/>
            <person name="Kazama D."/>
            <person name="Sato K."/>
            <person name="Kobayashi H."/>
        </authorList>
    </citation>
    <scope>NUCLEOTIDE SEQUENCE</scope>
    <source>
        <strain evidence="6">H4_3_1</strain>
    </source>
</reference>
<dbReference type="Gene3D" id="3.40.50.1240">
    <property type="entry name" value="Phosphoglycerate mutase-like"/>
    <property type="match status" value="1"/>
</dbReference>
<keyword evidence="1" id="KW-0324">Glycolysis</keyword>
<reference evidence="5" key="2">
    <citation type="submission" date="2020-02" db="EMBL/GenBank/DDBJ databases">
        <authorList>
            <person name="Matsumoto Y."/>
            <person name="Motooka D."/>
            <person name="Nakamura S."/>
        </authorList>
    </citation>
    <scope>NUCLEOTIDE SEQUENCE</scope>
    <source>
        <strain evidence="5">JCM 12375</strain>
    </source>
</reference>
<feature type="active site" description="Proton donor/acceptor" evidence="3">
    <location>
        <position position="83"/>
    </location>
</feature>
<dbReference type="PANTHER" id="PTHR48100">
    <property type="entry name" value="BROAD-SPECIFICITY PHOSPHATASE YOR283W-RELATED"/>
    <property type="match status" value="1"/>
</dbReference>
<dbReference type="Pfam" id="PF00300">
    <property type="entry name" value="His_Phos_1"/>
    <property type="match status" value="1"/>
</dbReference>
<dbReference type="EC" id="5.4.2.11" evidence="6"/>
<evidence type="ECO:0000313" key="7">
    <source>
        <dbReference type="Proteomes" id="UP000465622"/>
    </source>
</evidence>
<keyword evidence="7" id="KW-1185">Reference proteome</keyword>
<dbReference type="AlphaFoldDB" id="A0AAI8TSR3"/>
<evidence type="ECO:0000313" key="8">
    <source>
        <dbReference type="Proteomes" id="UP001241092"/>
    </source>
</evidence>
<evidence type="ECO:0000256" key="1">
    <source>
        <dbReference type="ARBA" id="ARBA00023152"/>
    </source>
</evidence>
<dbReference type="InterPro" id="IPR029033">
    <property type="entry name" value="His_PPase_superfam"/>
</dbReference>
<evidence type="ECO:0000313" key="6">
    <source>
        <dbReference type="EMBL" id="BDY27872.1"/>
    </source>
</evidence>
<dbReference type="Proteomes" id="UP000465622">
    <property type="component" value="Chromosome"/>
</dbReference>
<dbReference type="InterPro" id="IPR050275">
    <property type="entry name" value="PGM_Phosphatase"/>
</dbReference>
<proteinExistence type="predicted"/>
<dbReference type="Proteomes" id="UP001241092">
    <property type="component" value="Chromosome"/>
</dbReference>
<dbReference type="GO" id="GO:0004619">
    <property type="term" value="F:phosphoglycerate mutase activity"/>
    <property type="evidence" value="ECO:0007669"/>
    <property type="project" value="UniProtKB-EC"/>
</dbReference>
<dbReference type="CDD" id="cd07067">
    <property type="entry name" value="HP_PGM_like"/>
    <property type="match status" value="1"/>
</dbReference>
<protein>
    <submittedName>
        <fullName evidence="5 6">Phosphoglycerate mutase</fullName>
        <ecNumber evidence="6">5.4.2.11</ecNumber>
    </submittedName>
</protein>
<dbReference type="RefSeq" id="WP_036431129.1">
    <property type="nucleotide sequence ID" value="NZ_AP022567.1"/>
</dbReference>
<evidence type="ECO:0000313" key="5">
    <source>
        <dbReference type="EMBL" id="BBX33529.1"/>
    </source>
</evidence>
<dbReference type="InterPro" id="IPR013078">
    <property type="entry name" value="His_Pase_superF_clade-1"/>
</dbReference>
<sequence length="228" mass="24787">MSGRLILVRHGQSHGNVDRRLDTRPPGAELTDLGHDQARRFARTLPQPLAMVGHSVARRAAQTAAGIGAETGLGLHEFEGLHEVQVGELENRNDDAAIAQFNAIYQRWHQGELDVPMPGGETATQVLDRYVPVLTELRMRYLDDHEFPGDIVVVSHGAAIRLVAATLAGIDSSFALDHHLGNAESVVLAPITDGRWSCVQWAALTPPFYPEPEVHPVEDALHSGDPMG</sequence>
<keyword evidence="2 6" id="KW-0413">Isomerase</keyword>
<accession>A0AAI8TSR3</accession>
<dbReference type="PROSITE" id="PS00175">
    <property type="entry name" value="PG_MUTASE"/>
    <property type="match status" value="1"/>
</dbReference>
<evidence type="ECO:0000256" key="4">
    <source>
        <dbReference type="PIRSR" id="PIRSR613078-2"/>
    </source>
</evidence>
<dbReference type="GO" id="GO:0005737">
    <property type="term" value="C:cytoplasm"/>
    <property type="evidence" value="ECO:0007669"/>
    <property type="project" value="TreeGrafter"/>
</dbReference>
<dbReference type="SMART" id="SM00855">
    <property type="entry name" value="PGAM"/>
    <property type="match status" value="1"/>
</dbReference>
<name>A0AAI8TSR3_MYCME</name>
<reference evidence="5 7" key="1">
    <citation type="journal article" date="2019" name="Emerg. Microbes Infect.">
        <title>Comprehensive subspecies identification of 175 nontuberculous mycobacteria species based on 7547 genomic profiles.</title>
        <authorList>
            <person name="Matsumoto Y."/>
            <person name="Kinjo T."/>
            <person name="Motooka D."/>
            <person name="Nabeya D."/>
            <person name="Jung N."/>
            <person name="Uechi K."/>
            <person name="Horii T."/>
            <person name="Iida T."/>
            <person name="Fujita J."/>
            <person name="Nakamura S."/>
        </authorList>
    </citation>
    <scope>NUCLEOTIDE SEQUENCE [LARGE SCALE GENOMIC DNA]</scope>
    <source>
        <strain evidence="5 7">JCM 12375</strain>
    </source>
</reference>
<dbReference type="PANTHER" id="PTHR48100:SF1">
    <property type="entry name" value="HISTIDINE PHOSPHATASE FAMILY PROTEIN-RELATED"/>
    <property type="match status" value="1"/>
</dbReference>
<dbReference type="SUPFAM" id="SSF53254">
    <property type="entry name" value="Phosphoglycerate mutase-like"/>
    <property type="match status" value="1"/>
</dbReference>
<feature type="binding site" evidence="4">
    <location>
        <begin position="9"/>
        <end position="16"/>
    </location>
    <ligand>
        <name>substrate</name>
    </ligand>
</feature>
<feature type="active site" description="Tele-phosphohistidine intermediate" evidence="3">
    <location>
        <position position="10"/>
    </location>
</feature>
<gene>
    <name evidence="6" type="primary">gpmA_1</name>
    <name evidence="6" type="ORF">hbim_01802</name>
    <name evidence="5" type="ORF">MMAGJ_28110</name>
</gene>
<evidence type="ECO:0000256" key="2">
    <source>
        <dbReference type="ARBA" id="ARBA00023235"/>
    </source>
</evidence>
<dbReference type="EMBL" id="AP027452">
    <property type="protein sequence ID" value="BDY27872.1"/>
    <property type="molecule type" value="Genomic_DNA"/>
</dbReference>